<accession>A0ABC8VEI0</accession>
<feature type="transmembrane region" description="Helical" evidence="1">
    <location>
        <begin position="72"/>
        <end position="89"/>
    </location>
</feature>
<dbReference type="Pfam" id="PF20100">
    <property type="entry name" value="DUF6490"/>
    <property type="match status" value="1"/>
</dbReference>
<keyword evidence="1" id="KW-1133">Transmembrane helix</keyword>
<sequence length="160" mass="17295">MGQQHARPAVEAHAAEALLPHHHQHHLPPVPGAADQEPQPGGGSFPWLTVAGFGFLTFNSGMAVYRSKGDRGAVAFVAFSYLDLLALFYCLRRYEGAEPGSALRDRLKVAVWLLTTALTVLFSYKVAAVMPVAVAVVVWLMAFATVAGGFYAFFCSEDKQ</sequence>
<evidence type="ECO:0000313" key="2">
    <source>
        <dbReference type="EMBL" id="CAL4889163.1"/>
    </source>
</evidence>
<dbReference type="PANTHER" id="PTHR46610">
    <property type="entry name" value="OS05G0181300 PROTEIN"/>
    <property type="match status" value="1"/>
</dbReference>
<dbReference type="InterPro" id="IPR045501">
    <property type="entry name" value="DUF6490"/>
</dbReference>
<evidence type="ECO:0000313" key="3">
    <source>
        <dbReference type="Proteomes" id="UP001497457"/>
    </source>
</evidence>
<reference evidence="2" key="1">
    <citation type="submission" date="2024-10" db="EMBL/GenBank/DDBJ databases">
        <authorList>
            <person name="Ryan C."/>
        </authorList>
    </citation>
    <scope>NUCLEOTIDE SEQUENCE [LARGE SCALE GENOMIC DNA]</scope>
</reference>
<evidence type="ECO:0000256" key="1">
    <source>
        <dbReference type="SAM" id="Phobius"/>
    </source>
</evidence>
<proteinExistence type="predicted"/>
<keyword evidence="1" id="KW-0472">Membrane</keyword>
<protein>
    <submittedName>
        <fullName evidence="2">Uncharacterized protein</fullName>
    </submittedName>
</protein>
<organism evidence="2 3">
    <name type="scientific">Urochloa decumbens</name>
    <dbReference type="NCBI Taxonomy" id="240449"/>
    <lineage>
        <taxon>Eukaryota</taxon>
        <taxon>Viridiplantae</taxon>
        <taxon>Streptophyta</taxon>
        <taxon>Embryophyta</taxon>
        <taxon>Tracheophyta</taxon>
        <taxon>Spermatophyta</taxon>
        <taxon>Magnoliopsida</taxon>
        <taxon>Liliopsida</taxon>
        <taxon>Poales</taxon>
        <taxon>Poaceae</taxon>
        <taxon>PACMAD clade</taxon>
        <taxon>Panicoideae</taxon>
        <taxon>Panicodae</taxon>
        <taxon>Paniceae</taxon>
        <taxon>Melinidinae</taxon>
        <taxon>Urochloa</taxon>
    </lineage>
</organism>
<gene>
    <name evidence="2" type="ORF">URODEC1_LOCUS2568</name>
</gene>
<feature type="transmembrane region" description="Helical" evidence="1">
    <location>
        <begin position="45"/>
        <end position="65"/>
    </location>
</feature>
<dbReference type="Proteomes" id="UP001497457">
    <property type="component" value="Chromosome 1b"/>
</dbReference>
<feature type="transmembrane region" description="Helical" evidence="1">
    <location>
        <begin position="134"/>
        <end position="154"/>
    </location>
</feature>
<feature type="transmembrane region" description="Helical" evidence="1">
    <location>
        <begin position="109"/>
        <end position="127"/>
    </location>
</feature>
<dbReference type="AlphaFoldDB" id="A0ABC8VEI0"/>
<keyword evidence="1" id="KW-0812">Transmembrane</keyword>
<name>A0ABC8VEI0_9POAL</name>
<keyword evidence="3" id="KW-1185">Reference proteome</keyword>
<dbReference type="PANTHER" id="PTHR46610:SF6">
    <property type="entry name" value="OS06G0147100 PROTEIN"/>
    <property type="match status" value="1"/>
</dbReference>
<dbReference type="EMBL" id="OZ075111">
    <property type="protein sequence ID" value="CAL4889163.1"/>
    <property type="molecule type" value="Genomic_DNA"/>
</dbReference>